<dbReference type="AlphaFoldDB" id="A0A9P6WPG5"/>
<dbReference type="OrthoDB" id="3994616at2759"/>
<sequence>MLRKAELEDLTKRRRNVQDLELDTYIRTKTEILSLLMDVKNNKFENLTANKIEELHQSLKLAKLKAEMSFDFELAKYNICSNEVSKYDANIRTKITQYIIKSTLEFKELTKKIEFSKELLENRNTINKKIQEYFTKTKIIKLTRRELTILFDKDTNDLKSILLSGKLIHEDKNDSMCDEYEFTFSKNSSFKLSSQELEHQIEGQIKECEKISKHIEESKNQWKDATTKLVSLLETIENEVHL</sequence>
<organism evidence="1 2">
    <name type="scientific">Pichia californica</name>
    <dbReference type="NCBI Taxonomy" id="460514"/>
    <lineage>
        <taxon>Eukaryota</taxon>
        <taxon>Fungi</taxon>
        <taxon>Dikarya</taxon>
        <taxon>Ascomycota</taxon>
        <taxon>Saccharomycotina</taxon>
        <taxon>Pichiomycetes</taxon>
        <taxon>Pichiales</taxon>
        <taxon>Pichiaceae</taxon>
        <taxon>Pichia</taxon>
    </lineage>
</organism>
<keyword evidence="2" id="KW-1185">Reference proteome</keyword>
<dbReference type="EMBL" id="PUHW01000014">
    <property type="protein sequence ID" value="KAG0690885.1"/>
    <property type="molecule type" value="Genomic_DNA"/>
</dbReference>
<evidence type="ECO:0000313" key="2">
    <source>
        <dbReference type="Proteomes" id="UP000697127"/>
    </source>
</evidence>
<accession>A0A9P6WPG5</accession>
<name>A0A9P6WPG5_9ASCO</name>
<protein>
    <submittedName>
        <fullName evidence="1">Uncharacterized protein</fullName>
    </submittedName>
</protein>
<reference evidence="1" key="1">
    <citation type="submission" date="2020-11" db="EMBL/GenBank/DDBJ databases">
        <title>Kefir isolates.</title>
        <authorList>
            <person name="Marcisauskas S."/>
            <person name="Kim Y."/>
            <person name="Blasche S."/>
        </authorList>
    </citation>
    <scope>NUCLEOTIDE SEQUENCE</scope>
    <source>
        <strain evidence="1">Olga-1</strain>
    </source>
</reference>
<dbReference type="Proteomes" id="UP000697127">
    <property type="component" value="Unassembled WGS sequence"/>
</dbReference>
<comment type="caution">
    <text evidence="1">The sequence shown here is derived from an EMBL/GenBank/DDBJ whole genome shotgun (WGS) entry which is preliminary data.</text>
</comment>
<evidence type="ECO:0000313" key="1">
    <source>
        <dbReference type="EMBL" id="KAG0690885.1"/>
    </source>
</evidence>
<gene>
    <name evidence="1" type="ORF">C6P40_000781</name>
</gene>
<proteinExistence type="predicted"/>